<dbReference type="EMBL" id="JBITDC010000035">
    <property type="protein sequence ID" value="MFI5681912.1"/>
    <property type="molecule type" value="Genomic_DNA"/>
</dbReference>
<dbReference type="RefSeq" id="WP_398662963.1">
    <property type="nucleotide sequence ID" value="NZ_JBITDC010000035.1"/>
</dbReference>
<protein>
    <recommendedName>
        <fullName evidence="3">Mucin</fullName>
    </recommendedName>
</protein>
<gene>
    <name evidence="1" type="ORF">ACIA8P_46410</name>
</gene>
<dbReference type="InterPro" id="IPR029058">
    <property type="entry name" value="AB_hydrolase_fold"/>
</dbReference>
<comment type="caution">
    <text evidence="1">The sequence shown here is derived from an EMBL/GenBank/DDBJ whole genome shotgun (WGS) entry which is preliminary data.</text>
</comment>
<dbReference type="Proteomes" id="UP001612415">
    <property type="component" value="Unassembled WGS sequence"/>
</dbReference>
<evidence type="ECO:0008006" key="3">
    <source>
        <dbReference type="Google" id="ProtNLM"/>
    </source>
</evidence>
<keyword evidence="2" id="KW-1185">Reference proteome</keyword>
<evidence type="ECO:0000313" key="2">
    <source>
        <dbReference type="Proteomes" id="UP001612415"/>
    </source>
</evidence>
<reference evidence="1 2" key="1">
    <citation type="submission" date="2024-10" db="EMBL/GenBank/DDBJ databases">
        <title>The Natural Products Discovery Center: Release of the First 8490 Sequenced Strains for Exploring Actinobacteria Biosynthetic Diversity.</title>
        <authorList>
            <person name="Kalkreuter E."/>
            <person name="Kautsar S.A."/>
            <person name="Yang D."/>
            <person name="Bader C.D."/>
            <person name="Teijaro C.N."/>
            <person name="Fluegel L."/>
            <person name="Davis C.M."/>
            <person name="Simpson J.R."/>
            <person name="Lauterbach L."/>
            <person name="Steele A.D."/>
            <person name="Gui C."/>
            <person name="Meng S."/>
            <person name="Li G."/>
            <person name="Viehrig K."/>
            <person name="Ye F."/>
            <person name="Su P."/>
            <person name="Kiefer A.F."/>
            <person name="Nichols A."/>
            <person name="Cepeda A.J."/>
            <person name="Yan W."/>
            <person name="Fan B."/>
            <person name="Jiang Y."/>
            <person name="Adhikari A."/>
            <person name="Zheng C.-J."/>
            <person name="Schuster L."/>
            <person name="Cowan T.M."/>
            <person name="Smanski M.J."/>
            <person name="Chevrette M.G."/>
            <person name="De Carvalho L.P.S."/>
            <person name="Shen B."/>
        </authorList>
    </citation>
    <scope>NUCLEOTIDE SEQUENCE [LARGE SCALE GENOMIC DNA]</scope>
    <source>
        <strain evidence="1 2">NPDC051599</strain>
    </source>
</reference>
<sequence>MARVVAVHGIGKQTLGAETLRRQWLPALNDGLTRADRAGRLPESDVAVAFYGDLFRPDGEFLAAGDPPYTAADVAEGFEQDLLLAWWKAAAESDPAVVPPDAADTLVATPRSVQAALRALSGSRFFAGLALRAMVFDLKQVHHYLTDPNLRAKALARVIDHISDDTRVVIAHSLGSVIAYEALCARPGHPVLALVTIGSPLGIENLILHRLQPAPLTLGGQAQGVWPGGEQLAWTNLADQGDVVALVKDLRPVFGERVRCAVVYNGAHAHDAAAYLTDKLCGQAIAGGLV</sequence>
<organism evidence="1 2">
    <name type="scientific">Streptomyces cellulosae</name>
    <dbReference type="NCBI Taxonomy" id="1968"/>
    <lineage>
        <taxon>Bacteria</taxon>
        <taxon>Bacillati</taxon>
        <taxon>Actinomycetota</taxon>
        <taxon>Actinomycetes</taxon>
        <taxon>Kitasatosporales</taxon>
        <taxon>Streptomycetaceae</taxon>
        <taxon>Streptomyces</taxon>
    </lineage>
</organism>
<proteinExistence type="predicted"/>
<evidence type="ECO:0000313" key="1">
    <source>
        <dbReference type="EMBL" id="MFI5681912.1"/>
    </source>
</evidence>
<dbReference type="SUPFAM" id="SSF53474">
    <property type="entry name" value="alpha/beta-Hydrolases"/>
    <property type="match status" value="1"/>
</dbReference>
<accession>A0ABW7YHQ7</accession>
<dbReference type="Gene3D" id="3.40.50.1820">
    <property type="entry name" value="alpha/beta hydrolase"/>
    <property type="match status" value="1"/>
</dbReference>
<name>A0ABW7YHQ7_STRCE</name>